<reference evidence="2" key="2">
    <citation type="submission" date="2013-10" db="EMBL/GenBank/DDBJ databases">
        <authorList>
            <person name="Aslett M."/>
        </authorList>
    </citation>
    <scope>NUCLEOTIDE SEQUENCE [LARGE SCALE GENOMIC DNA]</scope>
    <source>
        <strain evidence="2">Houghton</strain>
    </source>
</reference>
<proteinExistence type="predicted"/>
<dbReference type="VEuPathDB" id="ToxoDB:EMH_0048400"/>
<feature type="compositionally biased region" description="Basic and acidic residues" evidence="1">
    <location>
        <begin position="301"/>
        <end position="316"/>
    </location>
</feature>
<accession>U6JWY7</accession>
<feature type="compositionally biased region" description="Low complexity" evidence="1">
    <location>
        <begin position="189"/>
        <end position="198"/>
    </location>
</feature>
<feature type="compositionally biased region" description="Gly residues" evidence="1">
    <location>
        <begin position="414"/>
        <end position="429"/>
    </location>
</feature>
<sequence length="485" mass="49587">MQSAAELHGASAVTQWLCSANVACSQPLSCTVPVADAETELEGSEAEAAASEHLASVGLASATATATAAAAAVPAGGAVSDNLQCQDSVEGEEHCIADGGTDCAPSTPRATRGARERLLDGRKRVTAAGTVVGDGGDGCRTAVSPEALLGFERELAKLEKTADAAIACEHSLLPDMGRQGEGVSEEGAKAAAAATTEGMQQDQRQKQKLWKSLQSMLATSSRRSVDVVQQTASTAASAAGAASRALDGLVMPLLGRCMQPTTNARGGSQEAGSEEENGPERAGRKEEGQGDLQGVQKKKTAQKEQEGKRRGRETYRVLRGKQGNNHREINQLLVSGVWAGVKVGLGIATLASGHLILGGAMVAVATSSLGSALLWGRHRQEVYEIMRGDYTGDAEASQATSEGSSSAEGNTEEGSGGSGMLSGTAGGGTDSCTETQTPPQSSIAPQSCDAEEKREEKRDETDCNNATIDALTGPGDDSGDAQAST</sequence>
<organism evidence="2 3">
    <name type="scientific">Eimeria mitis</name>
    <dbReference type="NCBI Taxonomy" id="44415"/>
    <lineage>
        <taxon>Eukaryota</taxon>
        <taxon>Sar</taxon>
        <taxon>Alveolata</taxon>
        <taxon>Apicomplexa</taxon>
        <taxon>Conoidasida</taxon>
        <taxon>Coccidia</taxon>
        <taxon>Eucoccidiorida</taxon>
        <taxon>Eimeriorina</taxon>
        <taxon>Eimeriidae</taxon>
        <taxon>Eimeria</taxon>
    </lineage>
</organism>
<gene>
    <name evidence="2" type="ORF">EMH_0048400</name>
</gene>
<feature type="region of interest" description="Disordered" evidence="1">
    <location>
        <begin position="178"/>
        <end position="206"/>
    </location>
</feature>
<dbReference type="AlphaFoldDB" id="U6JWY7"/>
<evidence type="ECO:0000313" key="3">
    <source>
        <dbReference type="Proteomes" id="UP000030744"/>
    </source>
</evidence>
<dbReference type="OrthoDB" id="346771at2759"/>
<reference evidence="2" key="1">
    <citation type="submission" date="2013-10" db="EMBL/GenBank/DDBJ databases">
        <title>Genomic analysis of the causative agents of coccidiosis in chickens.</title>
        <authorList>
            <person name="Reid A.J."/>
            <person name="Blake D."/>
            <person name="Billington K."/>
            <person name="Browne H."/>
            <person name="Dunn M."/>
            <person name="Hung S."/>
            <person name="Kawahara F."/>
            <person name="Miranda-Saavedra D."/>
            <person name="Mourier T."/>
            <person name="Nagra H."/>
            <person name="Otto T.D."/>
            <person name="Rawlings N."/>
            <person name="Sanchez A."/>
            <person name="Sanders M."/>
            <person name="Subramaniam C."/>
            <person name="Tay Y."/>
            <person name="Dear P."/>
            <person name="Doerig C."/>
            <person name="Gruber A."/>
            <person name="Parkinson J."/>
            <person name="Shirley M."/>
            <person name="Wan K.L."/>
            <person name="Berriman M."/>
            <person name="Tomley F."/>
            <person name="Pain A."/>
        </authorList>
    </citation>
    <scope>NUCLEOTIDE SEQUENCE [LARGE SCALE GENOMIC DNA]</scope>
    <source>
        <strain evidence="2">Houghton</strain>
    </source>
</reference>
<feature type="compositionally biased region" description="Polar residues" evidence="1">
    <location>
        <begin position="430"/>
        <end position="445"/>
    </location>
</feature>
<dbReference type="EMBL" id="HG681831">
    <property type="protein sequence ID" value="CDJ29286.1"/>
    <property type="molecule type" value="Genomic_DNA"/>
</dbReference>
<dbReference type="GeneID" id="25379527"/>
<feature type="compositionally biased region" description="Basic and acidic residues" evidence="1">
    <location>
        <begin position="450"/>
        <end position="461"/>
    </location>
</feature>
<feature type="region of interest" description="Disordered" evidence="1">
    <location>
        <begin position="393"/>
        <end position="485"/>
    </location>
</feature>
<evidence type="ECO:0000313" key="2">
    <source>
        <dbReference type="EMBL" id="CDJ29286.1"/>
    </source>
</evidence>
<evidence type="ECO:0000256" key="1">
    <source>
        <dbReference type="SAM" id="MobiDB-lite"/>
    </source>
</evidence>
<feature type="compositionally biased region" description="Low complexity" evidence="1">
    <location>
        <begin position="394"/>
        <end position="413"/>
    </location>
</feature>
<keyword evidence="3" id="KW-1185">Reference proteome</keyword>
<dbReference type="Proteomes" id="UP000030744">
    <property type="component" value="Unassembled WGS sequence"/>
</dbReference>
<name>U6JWY7_9EIME</name>
<protein>
    <submittedName>
        <fullName evidence="2">Uncharacterized protein</fullName>
    </submittedName>
</protein>
<feature type="region of interest" description="Disordered" evidence="1">
    <location>
        <begin position="259"/>
        <end position="322"/>
    </location>
</feature>
<feature type="compositionally biased region" description="Basic and acidic residues" evidence="1">
    <location>
        <begin position="278"/>
        <end position="288"/>
    </location>
</feature>
<dbReference type="RefSeq" id="XP_013351855.1">
    <property type="nucleotide sequence ID" value="XM_013496401.1"/>
</dbReference>